<dbReference type="SUPFAM" id="SSF53383">
    <property type="entry name" value="PLP-dependent transferases"/>
    <property type="match status" value="1"/>
</dbReference>
<keyword evidence="3 6" id="KW-0032">Aminotransferase</keyword>
<dbReference type="InterPro" id="IPR004838">
    <property type="entry name" value="NHTrfase_class1_PyrdxlP-BS"/>
</dbReference>
<sequence>MNLESKVSDRIKSIKPSGIRKFSDYAKTFDHVISLGVGEPDFTTPPKICEAAIKAIQEGKTHYTANRGLLELREEICQYYNRKYHVSYDAATECLVTVGSSEGIDLAIRTFVDPGDEVILTNPGYVAYESAVKAAGGQMVKLPLNEEHEFKIEADVLESLITPKTKVLIMNYPNNPTGAFMNKEELAALVPVIQKHDLIVISDEIYSELSYDEEYTSLASFDEIRDQVITINGFSKSFAMTGWRLGYVLTNPVFLSEMVKIHQLGIICANSFAQYAVLEGLKSCDQDVAKMREEYKQRRDYLVKALNDMGLQTFMPKGAFYTFSNIKFTHMTSEEFCVALVKEQRVAPTPGSAFGEAGEGYIRISYAYSLAQLQEAMGKLRQFLKRFQ</sequence>
<evidence type="ECO:0000256" key="6">
    <source>
        <dbReference type="RuleBase" id="RU000481"/>
    </source>
</evidence>
<evidence type="ECO:0000256" key="5">
    <source>
        <dbReference type="ARBA" id="ARBA00022898"/>
    </source>
</evidence>
<comment type="similarity">
    <text evidence="2 6">Belongs to the class-I pyridoxal-phosphate-dependent aminotransferase family.</text>
</comment>
<evidence type="ECO:0000256" key="4">
    <source>
        <dbReference type="ARBA" id="ARBA00022679"/>
    </source>
</evidence>
<dbReference type="InterPro" id="IPR015424">
    <property type="entry name" value="PyrdxlP-dep_Trfase"/>
</dbReference>
<dbReference type="GO" id="GO:0030170">
    <property type="term" value="F:pyridoxal phosphate binding"/>
    <property type="evidence" value="ECO:0007669"/>
    <property type="project" value="InterPro"/>
</dbReference>
<evidence type="ECO:0000256" key="2">
    <source>
        <dbReference type="ARBA" id="ARBA00007441"/>
    </source>
</evidence>
<organism evidence="8 9">
    <name type="scientific">Intestinibaculum porci</name>
    <dbReference type="NCBI Taxonomy" id="2487118"/>
    <lineage>
        <taxon>Bacteria</taxon>
        <taxon>Bacillati</taxon>
        <taxon>Bacillota</taxon>
        <taxon>Erysipelotrichia</taxon>
        <taxon>Erysipelotrichales</taxon>
        <taxon>Erysipelotrichaceae</taxon>
        <taxon>Intestinibaculum</taxon>
    </lineage>
</organism>
<dbReference type="InterPro" id="IPR004839">
    <property type="entry name" value="Aminotransferase_I/II_large"/>
</dbReference>
<dbReference type="GO" id="GO:0008483">
    <property type="term" value="F:transaminase activity"/>
    <property type="evidence" value="ECO:0007669"/>
    <property type="project" value="UniProtKB-KW"/>
</dbReference>
<dbReference type="EMBL" id="AP019309">
    <property type="protein sequence ID" value="BBH26748.1"/>
    <property type="molecule type" value="Genomic_DNA"/>
</dbReference>
<evidence type="ECO:0000256" key="3">
    <source>
        <dbReference type="ARBA" id="ARBA00022576"/>
    </source>
</evidence>
<dbReference type="InParanoid" id="A0A3G9JR54"/>
<evidence type="ECO:0000256" key="1">
    <source>
        <dbReference type="ARBA" id="ARBA00001933"/>
    </source>
</evidence>
<keyword evidence="4 6" id="KW-0808">Transferase</keyword>
<dbReference type="KEGG" id="ebm:SG0102_16820"/>
<evidence type="ECO:0000313" key="9">
    <source>
        <dbReference type="Proteomes" id="UP000268059"/>
    </source>
</evidence>
<dbReference type="AlphaFoldDB" id="A0A3G9JR54"/>
<dbReference type="FunCoup" id="A0A3G9JR54">
    <property type="interactions" value="286"/>
</dbReference>
<dbReference type="FunFam" id="3.40.640.10:FF:000033">
    <property type="entry name" value="Aspartate aminotransferase"/>
    <property type="match status" value="1"/>
</dbReference>
<dbReference type="InterPro" id="IPR050596">
    <property type="entry name" value="AspAT/PAT-like"/>
</dbReference>
<reference evidence="8 9" key="1">
    <citation type="submission" date="2018-11" db="EMBL/GenBank/DDBJ databases">
        <title>Novel Erysipelotrichaceae bacterium isolated from small intestine of a swine.</title>
        <authorList>
            <person name="Kim J.S."/>
            <person name="Choe H."/>
            <person name="Lee Y.R."/>
            <person name="Kim K.M."/>
            <person name="Park D.S."/>
        </authorList>
    </citation>
    <scope>NUCLEOTIDE SEQUENCE [LARGE SCALE GENOMIC DNA]</scope>
    <source>
        <strain evidence="8 9">SG0102</strain>
    </source>
</reference>
<dbReference type="GO" id="GO:0006520">
    <property type="term" value="P:amino acid metabolic process"/>
    <property type="evidence" value="ECO:0007669"/>
    <property type="project" value="InterPro"/>
</dbReference>
<dbReference type="RefSeq" id="WP_125119577.1">
    <property type="nucleotide sequence ID" value="NZ_AP019309.1"/>
</dbReference>
<dbReference type="Pfam" id="PF00155">
    <property type="entry name" value="Aminotran_1_2"/>
    <property type="match status" value="1"/>
</dbReference>
<evidence type="ECO:0000259" key="7">
    <source>
        <dbReference type="Pfam" id="PF00155"/>
    </source>
</evidence>
<dbReference type="Gene3D" id="3.40.640.10">
    <property type="entry name" value="Type I PLP-dependent aspartate aminotransferase-like (Major domain)"/>
    <property type="match status" value="1"/>
</dbReference>
<dbReference type="Proteomes" id="UP000268059">
    <property type="component" value="Chromosome"/>
</dbReference>
<dbReference type="CDD" id="cd00609">
    <property type="entry name" value="AAT_like"/>
    <property type="match status" value="1"/>
</dbReference>
<dbReference type="InterPro" id="IPR015422">
    <property type="entry name" value="PyrdxlP-dep_Trfase_small"/>
</dbReference>
<keyword evidence="5" id="KW-0663">Pyridoxal phosphate</keyword>
<feature type="domain" description="Aminotransferase class I/classII large" evidence="7">
    <location>
        <begin position="31"/>
        <end position="379"/>
    </location>
</feature>
<dbReference type="PANTHER" id="PTHR46383:SF3">
    <property type="entry name" value="ASPARTATE AMINOTRANSFERASE-RELATED"/>
    <property type="match status" value="1"/>
</dbReference>
<proteinExistence type="inferred from homology"/>
<dbReference type="PANTHER" id="PTHR46383">
    <property type="entry name" value="ASPARTATE AMINOTRANSFERASE"/>
    <property type="match status" value="1"/>
</dbReference>
<dbReference type="PROSITE" id="PS00105">
    <property type="entry name" value="AA_TRANSFER_CLASS_1"/>
    <property type="match status" value="1"/>
</dbReference>
<dbReference type="InterPro" id="IPR015421">
    <property type="entry name" value="PyrdxlP-dep_Trfase_major"/>
</dbReference>
<accession>A0A3G9JR54</accession>
<keyword evidence="9" id="KW-1185">Reference proteome</keyword>
<gene>
    <name evidence="8" type="ORF">SG0102_16820</name>
</gene>
<protein>
    <recommendedName>
        <fullName evidence="6">Aminotransferase</fullName>
        <ecNumber evidence="6">2.6.1.-</ecNumber>
    </recommendedName>
</protein>
<comment type="cofactor">
    <cofactor evidence="1 6">
        <name>pyridoxal 5'-phosphate</name>
        <dbReference type="ChEBI" id="CHEBI:597326"/>
    </cofactor>
</comment>
<evidence type="ECO:0000313" key="8">
    <source>
        <dbReference type="EMBL" id="BBH26748.1"/>
    </source>
</evidence>
<dbReference type="Gene3D" id="3.90.1150.10">
    <property type="entry name" value="Aspartate Aminotransferase, domain 1"/>
    <property type="match status" value="1"/>
</dbReference>
<dbReference type="OrthoDB" id="9802328at2"/>
<name>A0A3G9JR54_9FIRM</name>
<dbReference type="EC" id="2.6.1.-" evidence="6"/>